<evidence type="ECO:0000313" key="2">
    <source>
        <dbReference type="EMBL" id="CAH0525556.1"/>
    </source>
</evidence>
<gene>
    <name evidence="2" type="primary">rimL</name>
    <name evidence="2" type="ORF">VHP8226_01083</name>
</gene>
<dbReference type="EC" id="2.3.1.-" evidence="2"/>
<dbReference type="PROSITE" id="PS51186">
    <property type="entry name" value="GNAT"/>
    <property type="match status" value="1"/>
</dbReference>
<dbReference type="Proteomes" id="UP000838160">
    <property type="component" value="Unassembled WGS sequence"/>
</dbReference>
<organism evidence="2 3">
    <name type="scientific">Vibrio hippocampi</name>
    <dbReference type="NCBI Taxonomy" id="654686"/>
    <lineage>
        <taxon>Bacteria</taxon>
        <taxon>Pseudomonadati</taxon>
        <taxon>Pseudomonadota</taxon>
        <taxon>Gammaproteobacteria</taxon>
        <taxon>Vibrionales</taxon>
        <taxon>Vibrionaceae</taxon>
        <taxon>Vibrio</taxon>
    </lineage>
</organism>
<dbReference type="Gene3D" id="3.40.630.30">
    <property type="match status" value="1"/>
</dbReference>
<proteinExistence type="predicted"/>
<protein>
    <submittedName>
        <fullName evidence="2">Ribosomal-protein-serine acetyltransferase</fullName>
        <ecNumber evidence="2">2.3.1.-</ecNumber>
    </submittedName>
</protein>
<comment type="caution">
    <text evidence="2">The sequence shown here is derived from an EMBL/GenBank/DDBJ whole genome shotgun (WGS) entry which is preliminary data.</text>
</comment>
<keyword evidence="2" id="KW-0808">Transferase</keyword>
<keyword evidence="2" id="KW-0012">Acyltransferase</keyword>
<reference evidence="2" key="1">
    <citation type="submission" date="2021-12" db="EMBL/GenBank/DDBJ databases">
        <authorList>
            <person name="Rodrigo-Torres L."/>
            <person name="Arahal R. D."/>
            <person name="Lucena T."/>
        </authorList>
    </citation>
    <scope>NUCLEOTIDE SEQUENCE</scope>
    <source>
        <strain evidence="2">CECT 8226</strain>
    </source>
</reference>
<dbReference type="SUPFAM" id="SSF55729">
    <property type="entry name" value="Acyl-CoA N-acyltransferases (Nat)"/>
    <property type="match status" value="1"/>
</dbReference>
<dbReference type="PANTHER" id="PTHR43441:SF11">
    <property type="entry name" value="RIBOSOMAL-PROTEIN-SERINE ACETYLTRANSFERASE"/>
    <property type="match status" value="1"/>
</dbReference>
<dbReference type="CDD" id="cd04301">
    <property type="entry name" value="NAT_SF"/>
    <property type="match status" value="1"/>
</dbReference>
<accession>A0ABN8DHW3</accession>
<feature type="domain" description="N-acetyltransferase" evidence="1">
    <location>
        <begin position="23"/>
        <end position="170"/>
    </location>
</feature>
<evidence type="ECO:0000259" key="1">
    <source>
        <dbReference type="PROSITE" id="PS51186"/>
    </source>
</evidence>
<dbReference type="InterPro" id="IPR016181">
    <property type="entry name" value="Acyl_CoA_acyltransferase"/>
</dbReference>
<dbReference type="Pfam" id="PF13302">
    <property type="entry name" value="Acetyltransf_3"/>
    <property type="match status" value="1"/>
</dbReference>
<dbReference type="RefSeq" id="WP_237484082.1">
    <property type="nucleotide sequence ID" value="NZ_CAKLCM010000002.1"/>
</dbReference>
<dbReference type="EMBL" id="CAKLCM010000002">
    <property type="protein sequence ID" value="CAH0525556.1"/>
    <property type="molecule type" value="Genomic_DNA"/>
</dbReference>
<dbReference type="InterPro" id="IPR051908">
    <property type="entry name" value="Ribosomal_N-acetyltransferase"/>
</dbReference>
<dbReference type="GO" id="GO:0016746">
    <property type="term" value="F:acyltransferase activity"/>
    <property type="evidence" value="ECO:0007669"/>
    <property type="project" value="UniProtKB-KW"/>
</dbReference>
<sequence>MQVDYVIYTPRLKLGLFALDHASELSIAIQDSPTLHQWIDWCHGDFDQQDAEDFIRATRLSWVKGNALGFAIFARDSHQLLGMVAVNEFYHTFNMASLGYWIADEFQGQGVGKEALEALIDFCFEQLKLTRLEIVCDPNNLASNKLALAVGGEFECEARNRFVFNGVPQTGKVYSVI</sequence>
<dbReference type="PANTHER" id="PTHR43441">
    <property type="entry name" value="RIBOSOMAL-PROTEIN-SERINE ACETYLTRANSFERASE"/>
    <property type="match status" value="1"/>
</dbReference>
<name>A0ABN8DHW3_9VIBR</name>
<keyword evidence="3" id="KW-1185">Reference proteome</keyword>
<evidence type="ECO:0000313" key="3">
    <source>
        <dbReference type="Proteomes" id="UP000838160"/>
    </source>
</evidence>
<dbReference type="InterPro" id="IPR000182">
    <property type="entry name" value="GNAT_dom"/>
</dbReference>